<dbReference type="RefSeq" id="WP_245416414.1">
    <property type="nucleotide sequence ID" value="NZ_JBHEEG010000003.1"/>
</dbReference>
<dbReference type="EMBL" id="QNRH01000001">
    <property type="protein sequence ID" value="RBO98925.1"/>
    <property type="molecule type" value="Genomic_DNA"/>
</dbReference>
<proteinExistence type="predicted"/>
<keyword evidence="3" id="KW-1185">Reference proteome</keyword>
<feature type="signal peptide" evidence="1">
    <location>
        <begin position="1"/>
        <end position="24"/>
    </location>
</feature>
<name>A0A366EA10_9HYPH</name>
<evidence type="ECO:0000313" key="2">
    <source>
        <dbReference type="EMBL" id="RBO98925.1"/>
    </source>
</evidence>
<feature type="chain" id="PRO_5016602793" evidence="1">
    <location>
        <begin position="25"/>
        <end position="103"/>
    </location>
</feature>
<comment type="caution">
    <text evidence="2">The sequence shown here is derived from an EMBL/GenBank/DDBJ whole genome shotgun (WGS) entry which is preliminary data.</text>
</comment>
<sequence length="103" mass="11295">MRNMILRLIVAILMLAGFSTVSMAALAPQYQRANEMNAVITAVTETLSPYQPITKIVYQKDDQYLVAAGNCTITAKIVSLPAKPGLVGPRQFNVQLGKQRCKK</sequence>
<dbReference type="AlphaFoldDB" id="A0A366EA10"/>
<organism evidence="2 3">
    <name type="scientific">Pseudochrobactrum asaccharolyticum</name>
    <dbReference type="NCBI Taxonomy" id="354351"/>
    <lineage>
        <taxon>Bacteria</taxon>
        <taxon>Pseudomonadati</taxon>
        <taxon>Pseudomonadota</taxon>
        <taxon>Alphaproteobacteria</taxon>
        <taxon>Hyphomicrobiales</taxon>
        <taxon>Brucellaceae</taxon>
        <taxon>Pseudochrobactrum</taxon>
    </lineage>
</organism>
<gene>
    <name evidence="2" type="ORF">DFR47_101528</name>
</gene>
<protein>
    <submittedName>
        <fullName evidence="2">Uncharacterized protein</fullName>
    </submittedName>
</protein>
<dbReference type="Proteomes" id="UP000252893">
    <property type="component" value="Unassembled WGS sequence"/>
</dbReference>
<keyword evidence="1" id="KW-0732">Signal</keyword>
<accession>A0A366EA10</accession>
<evidence type="ECO:0000313" key="3">
    <source>
        <dbReference type="Proteomes" id="UP000252893"/>
    </source>
</evidence>
<reference evidence="2 3" key="1">
    <citation type="submission" date="2018-06" db="EMBL/GenBank/DDBJ databases">
        <title>Genomic Encyclopedia of Type Strains, Phase IV (KMG-IV): sequencing the most valuable type-strain genomes for metagenomic binning, comparative biology and taxonomic classification.</title>
        <authorList>
            <person name="Goeker M."/>
        </authorList>
    </citation>
    <scope>NUCLEOTIDE SEQUENCE [LARGE SCALE GENOMIC DNA]</scope>
    <source>
        <strain evidence="2 3">DSM 25619</strain>
    </source>
</reference>
<evidence type="ECO:0000256" key="1">
    <source>
        <dbReference type="SAM" id="SignalP"/>
    </source>
</evidence>